<dbReference type="PROSITE" id="PS01108">
    <property type="entry name" value="RIBOSOMAL_L24"/>
    <property type="match status" value="1"/>
</dbReference>
<dbReference type="AlphaFoldDB" id="A0A1I5DTZ0"/>
<dbReference type="GO" id="GO:0006412">
    <property type="term" value="P:translation"/>
    <property type="evidence" value="ECO:0007669"/>
    <property type="project" value="UniProtKB-UniRule"/>
</dbReference>
<dbReference type="NCBIfam" id="TIGR01079">
    <property type="entry name" value="rplX_bact"/>
    <property type="match status" value="1"/>
</dbReference>
<evidence type="ECO:0000256" key="9">
    <source>
        <dbReference type="RuleBase" id="RU003477"/>
    </source>
</evidence>
<dbReference type="InterPro" id="IPR005825">
    <property type="entry name" value="Ribosomal_uL24_CS"/>
</dbReference>
<dbReference type="InterPro" id="IPR041988">
    <property type="entry name" value="Ribosomal_uL24_KOW"/>
</dbReference>
<comment type="function">
    <text evidence="7 8">One of the proteins that surrounds the polypeptide exit tunnel on the outside of the subunit.</text>
</comment>
<evidence type="ECO:0000256" key="4">
    <source>
        <dbReference type="ARBA" id="ARBA00022980"/>
    </source>
</evidence>
<dbReference type="STRING" id="83765.SAMN05660284_02750"/>
<comment type="function">
    <text evidence="8">One of two assembly initiator proteins, it binds directly to the 5'-end of the 23S rRNA, where it nucleates assembly of the 50S subunit.</text>
</comment>
<keyword evidence="3 8" id="KW-0694">RNA-binding</keyword>
<feature type="domain" description="KOW" evidence="10">
    <location>
        <begin position="3"/>
        <end position="30"/>
    </location>
</feature>
<dbReference type="SMART" id="SM00739">
    <property type="entry name" value="KOW"/>
    <property type="match status" value="1"/>
</dbReference>
<organism evidence="11 12">
    <name type="scientific">Formivibrio citricus</name>
    <dbReference type="NCBI Taxonomy" id="83765"/>
    <lineage>
        <taxon>Bacteria</taxon>
        <taxon>Pseudomonadati</taxon>
        <taxon>Pseudomonadota</taxon>
        <taxon>Betaproteobacteria</taxon>
        <taxon>Neisseriales</taxon>
        <taxon>Chitinibacteraceae</taxon>
        <taxon>Formivibrio</taxon>
    </lineage>
</organism>
<dbReference type="Proteomes" id="UP000242869">
    <property type="component" value="Unassembled WGS sequence"/>
</dbReference>
<dbReference type="HAMAP" id="MF_01326_B">
    <property type="entry name" value="Ribosomal_uL24_B"/>
    <property type="match status" value="1"/>
</dbReference>
<dbReference type="InterPro" id="IPR005824">
    <property type="entry name" value="KOW"/>
</dbReference>
<keyword evidence="5 8" id="KW-0687">Ribonucleoprotein</keyword>
<evidence type="ECO:0000256" key="8">
    <source>
        <dbReference type="HAMAP-Rule" id="MF_01326"/>
    </source>
</evidence>
<accession>A0A1I5DTZ0</accession>
<evidence type="ECO:0000256" key="1">
    <source>
        <dbReference type="ARBA" id="ARBA00010618"/>
    </source>
</evidence>
<dbReference type="EMBL" id="FOVE01000028">
    <property type="protein sequence ID" value="SFO02719.1"/>
    <property type="molecule type" value="Genomic_DNA"/>
</dbReference>
<evidence type="ECO:0000256" key="2">
    <source>
        <dbReference type="ARBA" id="ARBA00022730"/>
    </source>
</evidence>
<keyword evidence="12" id="KW-1185">Reference proteome</keyword>
<evidence type="ECO:0000256" key="6">
    <source>
        <dbReference type="ARBA" id="ARBA00035206"/>
    </source>
</evidence>
<evidence type="ECO:0000259" key="10">
    <source>
        <dbReference type="SMART" id="SM00739"/>
    </source>
</evidence>
<dbReference type="InterPro" id="IPR057264">
    <property type="entry name" value="Ribosomal_uL24_C"/>
</dbReference>
<comment type="subunit">
    <text evidence="8">Part of the 50S ribosomal subunit.</text>
</comment>
<evidence type="ECO:0000313" key="11">
    <source>
        <dbReference type="EMBL" id="SFO02719.1"/>
    </source>
</evidence>
<gene>
    <name evidence="8" type="primary">rplX</name>
    <name evidence="11" type="ORF">SAMN05660284_02750</name>
</gene>
<comment type="similarity">
    <text evidence="1 8 9">Belongs to the universal ribosomal protein uL24 family.</text>
</comment>
<proteinExistence type="inferred from homology"/>
<evidence type="ECO:0000256" key="5">
    <source>
        <dbReference type="ARBA" id="ARBA00023274"/>
    </source>
</evidence>
<dbReference type="GO" id="GO:0019843">
    <property type="term" value="F:rRNA binding"/>
    <property type="evidence" value="ECO:0007669"/>
    <property type="project" value="UniProtKB-UniRule"/>
</dbReference>
<dbReference type="InterPro" id="IPR014722">
    <property type="entry name" value="Rib_uL2_dom2"/>
</dbReference>
<dbReference type="GO" id="GO:0003735">
    <property type="term" value="F:structural constituent of ribosome"/>
    <property type="evidence" value="ECO:0007669"/>
    <property type="project" value="InterPro"/>
</dbReference>
<dbReference type="CDD" id="cd06089">
    <property type="entry name" value="KOW_RPL26"/>
    <property type="match status" value="1"/>
</dbReference>
<keyword evidence="4 8" id="KW-0689">Ribosomal protein</keyword>
<reference evidence="12" key="1">
    <citation type="submission" date="2016-10" db="EMBL/GenBank/DDBJ databases">
        <authorList>
            <person name="Varghese N."/>
            <person name="Submissions S."/>
        </authorList>
    </citation>
    <scope>NUCLEOTIDE SEQUENCE [LARGE SCALE GENOMIC DNA]</scope>
    <source>
        <strain evidence="12">DSM 6150</strain>
    </source>
</reference>
<protein>
    <recommendedName>
        <fullName evidence="6 8">Large ribosomal subunit protein uL24</fullName>
    </recommendedName>
</protein>
<dbReference type="GO" id="GO:1990904">
    <property type="term" value="C:ribonucleoprotein complex"/>
    <property type="evidence" value="ECO:0007669"/>
    <property type="project" value="UniProtKB-KW"/>
</dbReference>
<dbReference type="InterPro" id="IPR008991">
    <property type="entry name" value="Translation_prot_SH3-like_sf"/>
</dbReference>
<keyword evidence="2 8" id="KW-0699">rRNA-binding</keyword>
<dbReference type="Pfam" id="PF17136">
    <property type="entry name" value="ribosomal_L24"/>
    <property type="match status" value="1"/>
</dbReference>
<sequence>MNKIRKGDEVIVITGKDKGKRGTVLRVIPAEDRVVVDGVNVVKKHAKPNPMRGIQGGIVEKTLSIHVSNVAIFNKASGKADRVGFKVQEDGKKVRVFKSTGEVVGG</sequence>
<dbReference type="Pfam" id="PF00467">
    <property type="entry name" value="KOW"/>
    <property type="match status" value="1"/>
</dbReference>
<dbReference type="Gene3D" id="2.30.30.30">
    <property type="match status" value="1"/>
</dbReference>
<dbReference type="OrthoDB" id="9807419at2"/>
<evidence type="ECO:0000256" key="7">
    <source>
        <dbReference type="ARBA" id="ARBA00058688"/>
    </source>
</evidence>
<name>A0A1I5DTZ0_9NEIS</name>
<evidence type="ECO:0000256" key="3">
    <source>
        <dbReference type="ARBA" id="ARBA00022884"/>
    </source>
</evidence>
<dbReference type="GO" id="GO:0005840">
    <property type="term" value="C:ribosome"/>
    <property type="evidence" value="ECO:0007669"/>
    <property type="project" value="UniProtKB-KW"/>
</dbReference>
<dbReference type="InterPro" id="IPR003256">
    <property type="entry name" value="Ribosomal_uL24"/>
</dbReference>
<dbReference type="PANTHER" id="PTHR12903">
    <property type="entry name" value="MITOCHONDRIAL RIBOSOMAL PROTEIN L24"/>
    <property type="match status" value="1"/>
</dbReference>
<dbReference type="SUPFAM" id="SSF50104">
    <property type="entry name" value="Translation proteins SH3-like domain"/>
    <property type="match status" value="1"/>
</dbReference>
<dbReference type="FunFam" id="2.30.30.30:FF:000004">
    <property type="entry name" value="50S ribosomal protein L24"/>
    <property type="match status" value="1"/>
</dbReference>
<dbReference type="RefSeq" id="WP_091198125.1">
    <property type="nucleotide sequence ID" value="NZ_FOVE01000028.1"/>
</dbReference>
<evidence type="ECO:0000313" key="12">
    <source>
        <dbReference type="Proteomes" id="UP000242869"/>
    </source>
</evidence>